<reference evidence="3 4" key="1">
    <citation type="submission" date="2019-12" db="EMBL/GenBank/DDBJ databases">
        <title>Genomic-based taxomic classification of the family Erythrobacteraceae.</title>
        <authorList>
            <person name="Xu L."/>
        </authorList>
    </citation>
    <scope>NUCLEOTIDE SEQUENCE [LARGE SCALE GENOMIC DNA]</scope>
    <source>
        <strain evidence="3 4">MCCC 1K02066</strain>
    </source>
</reference>
<dbReference type="OrthoDB" id="117888at2"/>
<keyword evidence="4" id="KW-1185">Reference proteome</keyword>
<dbReference type="Pfam" id="PF09722">
    <property type="entry name" value="Xre_MbcA_ParS_C"/>
    <property type="match status" value="1"/>
</dbReference>
<dbReference type="Proteomes" id="UP000469159">
    <property type="component" value="Unassembled WGS sequence"/>
</dbReference>
<dbReference type="InterPro" id="IPR024467">
    <property type="entry name" value="Xre/MbcA/ParS-like_toxin-bd"/>
</dbReference>
<dbReference type="AlphaFoldDB" id="A0A6I4UTA8"/>
<feature type="region of interest" description="Disordered" evidence="1">
    <location>
        <begin position="86"/>
        <end position="108"/>
    </location>
</feature>
<dbReference type="EMBL" id="WTYK01000004">
    <property type="protein sequence ID" value="MXP41878.1"/>
    <property type="molecule type" value="Genomic_DNA"/>
</dbReference>
<organism evidence="3 4">
    <name type="scientific">Croceibacterium soli</name>
    <dbReference type="NCBI Taxonomy" id="1739690"/>
    <lineage>
        <taxon>Bacteria</taxon>
        <taxon>Pseudomonadati</taxon>
        <taxon>Pseudomonadota</taxon>
        <taxon>Alphaproteobacteria</taxon>
        <taxon>Sphingomonadales</taxon>
        <taxon>Erythrobacteraceae</taxon>
        <taxon>Croceibacterium</taxon>
    </lineage>
</organism>
<evidence type="ECO:0000313" key="3">
    <source>
        <dbReference type="EMBL" id="MXP41878.1"/>
    </source>
</evidence>
<evidence type="ECO:0000259" key="2">
    <source>
        <dbReference type="Pfam" id="PF09722"/>
    </source>
</evidence>
<proteinExistence type="predicted"/>
<evidence type="ECO:0000313" key="4">
    <source>
        <dbReference type="Proteomes" id="UP000469159"/>
    </source>
</evidence>
<accession>A0A6I4UTA8</accession>
<comment type="caution">
    <text evidence="3">The sequence shown here is derived from an EMBL/GenBank/DDBJ whole genome shotgun (WGS) entry which is preliminary data.</text>
</comment>
<evidence type="ECO:0000256" key="1">
    <source>
        <dbReference type="SAM" id="MobiDB-lite"/>
    </source>
</evidence>
<sequence>MDQLKQITLLGLVHRRSLSGIRQAGATTSTPTLVLLLGIFRLIGALISDPEHANAWMRATNRAPLFGGRSALGLMHENGIDVVQRESLPSRPTARHHDLKVPRHPVAN</sequence>
<protein>
    <submittedName>
        <fullName evidence="3">DUF2384 domain-containing protein</fullName>
    </submittedName>
</protein>
<name>A0A6I4UTA8_9SPHN</name>
<gene>
    <name evidence="3" type="ORF">GRI75_09515</name>
</gene>
<feature type="domain" description="Antitoxin Xre/MbcA/ParS-like toxin-binding" evidence="2">
    <location>
        <begin position="46"/>
        <end position="85"/>
    </location>
</feature>